<feature type="region of interest" description="Disordered" evidence="6">
    <location>
        <begin position="1"/>
        <end position="45"/>
    </location>
</feature>
<feature type="compositionally biased region" description="Basic and acidic residues" evidence="6">
    <location>
        <begin position="1372"/>
        <end position="1390"/>
    </location>
</feature>
<accession>A0A0L0FR67</accession>
<feature type="compositionally biased region" description="Low complexity" evidence="6">
    <location>
        <begin position="354"/>
        <end position="371"/>
    </location>
</feature>
<evidence type="ECO:0000313" key="8">
    <source>
        <dbReference type="EMBL" id="KNC79174.1"/>
    </source>
</evidence>
<feature type="compositionally biased region" description="Polar residues" evidence="6">
    <location>
        <begin position="759"/>
        <end position="776"/>
    </location>
</feature>
<dbReference type="EMBL" id="KQ242352">
    <property type="protein sequence ID" value="KNC79174.1"/>
    <property type="molecule type" value="Genomic_DNA"/>
</dbReference>
<feature type="compositionally biased region" description="Low complexity" evidence="6">
    <location>
        <begin position="552"/>
        <end position="566"/>
    </location>
</feature>
<evidence type="ECO:0000256" key="5">
    <source>
        <dbReference type="ARBA" id="ARBA00023242"/>
    </source>
</evidence>
<dbReference type="PROSITE" id="PS51533">
    <property type="entry name" value="ADD"/>
    <property type="match status" value="1"/>
</dbReference>
<sequence length="2045" mass="212389">MQIPSALTQPTNGSTAPQNHPNGTNKGLGNPNNGPDSGGKASHGRSTGFGQHPFLKVLLCNGCIVRYNERTLRNRWILDRRPHELACRWCANYWRCRDVFKCVVCPKIFCHECVRGCLPKHVFDAAKAADKWVCFAHNPEPIRPLQRYSAKVQALYGDPTSDLYLQPGDVNLIQLPAQHDLAVYRPYNTIKHMALQMCAPPQLVTDMPSKRHKSSKSKGTRRNSQPQNSRKKNKKKAREDRGKEIRTLIDVDSGDNHRTQPPPTTTTQSNPKLMIKLKRLKVSVAATDAPAPHPTNLAPTSAGHDRARAVPGAGTGTDEALDGDLTKASIDHFASEDESASSVTHVAKGIISTQPQPATQQALAAVQLTRASGQQPPPPPPLPTPRPQHARPNLGNAAAPPIATAAGGVAGKGTKINKPRVIGAGTLKPVAKPAAKTTADGRSTHYTGAATKSAHEKGGPHAQTNANANALGGGTEAAVPAQALSNGHTQAQAKTQPKAQKKAQPQKAKANGRPTAPEQPHTVTQGVVYATPQPGHTTHARGQVTHLQGPSTQAQTQTHATNHALQKPQATANMQALSKPPSMSTLATQPQPQPTPRPQVISQAQPAARALPHTQPQPQPTTQPNKSHTQTKTQTQSPVHVAGARVSAIGSATPTPPTQMGITDKATVGKVTATVDTRTRTTQSPQKKSHAKAPITAQATAQPRLPTKAQASTSPHIPTNHQVISHPPTAASIGTPTTSASEPNPKNPTGTKDRAQPVSRDSNATTATAKDTESTAATVRATAQPNTHHLGSQASSLPTTNAGAKQAISIISTMATPAPVKSNGFKSPNPAPAKGTVTAPKSPRPTNKPMAASGSKTITKVHAKIPAAKVVTKALTKVTVTKHAGVTSTDKVTPTPQLITPPTTTIITTTTTTATTTTTTPKTSASATKGATPHPQAQPEHTKDVDRTVAMAVNTKDQSIIMVSNTTDQAVAVVGSASDTDTLRTHHTAQLRPSSATPTGVPIATPQTAPPTKLSAHTVATAYTAPHTDTPSPAAIQEKTTVHTAVMQEKSTIHSAVLQEKSAIHSAAGSTDAKASATVAGVTVHSGNGDSAQVLGGVTGSSAVSAVANTRAQTDTPTTTTQHPTSNGTTGAGSTTTPQVIGKTPAPTVGTSMGTVAMATEKTGKKGLKEKGAVSSSSPTPATVKAVSDKDKAGQELASSIRHQSDPNARSSPRKRPATPTLHDVFNTSKVFTTNAAGTVHPVTTGDSAFATLDPISAQNDAVVQPESVGVKTALSAASEDSGHPTATTAATGEAIHGATTKQATLNTEQQAALQTSVVQADAAGIAATPLPAKNPTSPTGTKTSSETLNKKVSAPTGTKTSPTDTKNSLTDTKKSLTDTKTAQEAHSKEPITLTVTTTSPETLNKKQAAPTAITTSPEAHTKKRTTPTGTAASPEAHTKSVDKGHSPATDKTPPARDTAAAISASETPTTKEANSRLPPKTTTKTGAGGQGKGSGTHPTPAVSAAEEAAGNTPPVGKKKAKSPPKGEERAAPAPDTAGLEDKTPAADDSKRATAVSVSTTTQATHSDHAAKVDKKLDTRTHTPVSTDGLVTKEVVKDVAMEIGGVSNPTVAEKGDVAQLLTAKELATINSTSTGTSTEMHMDTHTSKKTTTAPTATDTTTDTATDTSTATDTTTATDTATDTATVTDAFTDAPATKSTHSPATKSTSTEDEVVKAKPQPKEPEIGANGTHKASGSSDGLSMSSSAESKTSAAVTGHGTATTQATTSTQPHTQPSTGDTHATHTHTQPSKGSAHATADANARSRSTTSTAVTRDAQTDTKTTHAPKDTAKPHRTKTTTNAVKKPTGTGNAKSVVPATTATAKVASSVKERTDQKIPKTVAKATEKAAAATATQNNSIRASYSDGVYTSNDSQSLNMSSPAPDFNINSPSVAPDPKLKDAKRPVFHPSRDHDELIRQHINCGAYFQSHINKCKTKEELLAQIHKLSHAMHTIEIAYNELQQFVRRCPTHLHVLIDTEMKQSTDLYNIHLELRGIYTTGYDTYHNWS</sequence>
<dbReference type="eggNOG" id="KOG1015">
    <property type="taxonomic scope" value="Eukaryota"/>
</dbReference>
<feature type="region of interest" description="Disordered" evidence="6">
    <location>
        <begin position="1329"/>
        <end position="1585"/>
    </location>
</feature>
<dbReference type="RefSeq" id="XP_014153076.1">
    <property type="nucleotide sequence ID" value="XM_014297601.1"/>
</dbReference>
<feature type="domain" description="PHD-type" evidence="7">
    <location>
        <begin position="22"/>
        <end position="165"/>
    </location>
</feature>
<keyword evidence="5" id="KW-0539">Nucleus</keyword>
<gene>
    <name evidence="8" type="ORF">SARC_08423</name>
</gene>
<feature type="region of interest" description="Disordered" evidence="6">
    <location>
        <begin position="819"/>
        <end position="856"/>
    </location>
</feature>
<feature type="region of interest" description="Disordered" evidence="6">
    <location>
        <begin position="675"/>
        <end position="776"/>
    </location>
</feature>
<dbReference type="InterPro" id="IPR025766">
    <property type="entry name" value="ADD"/>
</dbReference>
<name>A0A0L0FR67_9EUKA</name>
<feature type="region of interest" description="Disordered" evidence="6">
    <location>
        <begin position="1633"/>
        <end position="1676"/>
    </location>
</feature>
<dbReference type="GO" id="GO:0008270">
    <property type="term" value="F:zinc ion binding"/>
    <property type="evidence" value="ECO:0007669"/>
    <property type="project" value="UniProtKB-KW"/>
</dbReference>
<feature type="compositionally biased region" description="Basic and acidic residues" evidence="6">
    <location>
        <begin position="1566"/>
        <end position="1581"/>
    </location>
</feature>
<feature type="compositionally biased region" description="Polar residues" evidence="6">
    <location>
        <begin position="1908"/>
        <end position="1929"/>
    </location>
</feature>
<feature type="compositionally biased region" description="Basic residues" evidence="6">
    <location>
        <begin position="210"/>
        <end position="221"/>
    </location>
</feature>
<feature type="region of interest" description="Disordered" evidence="6">
    <location>
        <begin position="1110"/>
        <end position="1225"/>
    </location>
</feature>
<feature type="compositionally biased region" description="Low complexity" evidence="6">
    <location>
        <begin position="395"/>
        <end position="407"/>
    </location>
</feature>
<dbReference type="Proteomes" id="UP000054560">
    <property type="component" value="Unassembled WGS sequence"/>
</dbReference>
<keyword evidence="2" id="KW-0479">Metal-binding</keyword>
<feature type="compositionally biased region" description="Polar residues" evidence="6">
    <location>
        <begin position="1356"/>
        <end position="1368"/>
    </location>
</feature>
<organism evidence="8 9">
    <name type="scientific">Sphaeroforma arctica JP610</name>
    <dbReference type="NCBI Taxonomy" id="667725"/>
    <lineage>
        <taxon>Eukaryota</taxon>
        <taxon>Ichthyosporea</taxon>
        <taxon>Ichthyophonida</taxon>
        <taxon>Sphaeroforma</taxon>
    </lineage>
</organism>
<feature type="compositionally biased region" description="Low complexity" evidence="6">
    <location>
        <begin position="1393"/>
        <end position="1403"/>
    </location>
</feature>
<feature type="compositionally biased region" description="Low complexity" evidence="6">
    <location>
        <begin position="489"/>
        <end position="509"/>
    </location>
</feature>
<reference evidence="8 9" key="1">
    <citation type="submission" date="2011-02" db="EMBL/GenBank/DDBJ databases">
        <title>The Genome Sequence of Sphaeroforma arctica JP610.</title>
        <authorList>
            <consortium name="The Broad Institute Genome Sequencing Platform"/>
            <person name="Russ C."/>
            <person name="Cuomo C."/>
            <person name="Young S.K."/>
            <person name="Zeng Q."/>
            <person name="Gargeya S."/>
            <person name="Alvarado L."/>
            <person name="Berlin A."/>
            <person name="Chapman S.B."/>
            <person name="Chen Z."/>
            <person name="Freedman E."/>
            <person name="Gellesch M."/>
            <person name="Goldberg J."/>
            <person name="Griggs A."/>
            <person name="Gujja S."/>
            <person name="Heilman E."/>
            <person name="Heiman D."/>
            <person name="Howarth C."/>
            <person name="Mehta T."/>
            <person name="Neiman D."/>
            <person name="Pearson M."/>
            <person name="Roberts A."/>
            <person name="Saif S."/>
            <person name="Shea T."/>
            <person name="Shenoy N."/>
            <person name="Sisk P."/>
            <person name="Stolte C."/>
            <person name="Sykes S."/>
            <person name="White J."/>
            <person name="Yandava C."/>
            <person name="Burger G."/>
            <person name="Gray M.W."/>
            <person name="Holland P.W.H."/>
            <person name="King N."/>
            <person name="Lang F.B.F."/>
            <person name="Roger A.J."/>
            <person name="Ruiz-Trillo I."/>
            <person name="Haas B."/>
            <person name="Nusbaum C."/>
            <person name="Birren B."/>
        </authorList>
    </citation>
    <scope>NUCLEOTIDE SEQUENCE [LARGE SCALE GENOMIC DNA]</scope>
    <source>
        <strain evidence="8 9">JP610</strain>
    </source>
</reference>
<feature type="region of interest" description="Disordered" evidence="6">
    <location>
        <begin position="450"/>
        <end position="473"/>
    </location>
</feature>
<keyword evidence="3" id="KW-0863">Zinc-finger</keyword>
<dbReference type="STRING" id="667725.A0A0L0FR67"/>
<evidence type="ECO:0000256" key="2">
    <source>
        <dbReference type="ARBA" id="ARBA00022723"/>
    </source>
</evidence>
<feature type="compositionally biased region" description="Low complexity" evidence="6">
    <location>
        <begin position="622"/>
        <end position="636"/>
    </location>
</feature>
<dbReference type="GeneID" id="25908927"/>
<comment type="subcellular location">
    <subcellularLocation>
        <location evidence="1">Nucleus</location>
    </subcellularLocation>
</comment>
<feature type="compositionally biased region" description="Basic and acidic residues" evidence="6">
    <location>
        <begin position="1712"/>
        <end position="1724"/>
    </location>
</feature>
<feature type="region of interest" description="Disordered" evidence="6">
    <location>
        <begin position="913"/>
        <end position="943"/>
    </location>
</feature>
<feature type="region of interest" description="Disordered" evidence="6">
    <location>
        <begin position="485"/>
        <end position="641"/>
    </location>
</feature>
<feature type="region of interest" description="Disordered" evidence="6">
    <location>
        <begin position="201"/>
        <end position="271"/>
    </location>
</feature>
<feature type="compositionally biased region" description="Basic and acidic residues" evidence="6">
    <location>
        <begin position="1540"/>
        <end position="1552"/>
    </location>
</feature>
<evidence type="ECO:0000256" key="6">
    <source>
        <dbReference type="SAM" id="MobiDB-lite"/>
    </source>
</evidence>
<evidence type="ECO:0000256" key="4">
    <source>
        <dbReference type="ARBA" id="ARBA00022833"/>
    </source>
</evidence>
<feature type="region of interest" description="Disordered" evidence="6">
    <location>
        <begin position="1691"/>
        <end position="1854"/>
    </location>
</feature>
<evidence type="ECO:0000256" key="3">
    <source>
        <dbReference type="ARBA" id="ARBA00022771"/>
    </source>
</evidence>
<feature type="compositionally biased region" description="Basic and acidic residues" evidence="6">
    <location>
        <begin position="1162"/>
        <end position="1172"/>
    </location>
</feature>
<feature type="compositionally biased region" description="Pro residues" evidence="6">
    <location>
        <begin position="375"/>
        <end position="386"/>
    </location>
</feature>
<proteinExistence type="predicted"/>
<feature type="compositionally biased region" description="Polar residues" evidence="6">
    <location>
        <begin position="1197"/>
        <end position="1211"/>
    </location>
</feature>
<evidence type="ECO:0000259" key="7">
    <source>
        <dbReference type="PROSITE" id="PS51533"/>
    </source>
</evidence>
<feature type="region of interest" description="Disordered" evidence="6">
    <location>
        <begin position="354"/>
        <end position="416"/>
    </location>
</feature>
<feature type="compositionally biased region" description="Basic and acidic residues" evidence="6">
    <location>
        <begin position="1815"/>
        <end position="1830"/>
    </location>
</feature>
<keyword evidence="9" id="KW-1185">Reference proteome</keyword>
<feature type="compositionally biased region" description="Polar residues" evidence="6">
    <location>
        <begin position="1697"/>
        <end position="1707"/>
    </location>
</feature>
<feature type="compositionally biased region" description="Low complexity" evidence="6">
    <location>
        <begin position="1795"/>
        <end position="1814"/>
    </location>
</feature>
<feature type="region of interest" description="Disordered" evidence="6">
    <location>
        <begin position="1908"/>
        <end position="1937"/>
    </location>
</feature>
<feature type="compositionally biased region" description="Low complexity" evidence="6">
    <location>
        <begin position="913"/>
        <end position="933"/>
    </location>
</feature>
<evidence type="ECO:0000313" key="9">
    <source>
        <dbReference type="Proteomes" id="UP000054560"/>
    </source>
</evidence>
<evidence type="ECO:0000256" key="1">
    <source>
        <dbReference type="ARBA" id="ARBA00004123"/>
    </source>
</evidence>
<dbReference type="GO" id="GO:0005634">
    <property type="term" value="C:nucleus"/>
    <property type="evidence" value="ECO:0007669"/>
    <property type="project" value="UniProtKB-SubCell"/>
</dbReference>
<feature type="compositionally biased region" description="Polar residues" evidence="6">
    <location>
        <begin position="1"/>
        <end position="35"/>
    </location>
</feature>
<feature type="compositionally biased region" description="Polar residues" evidence="6">
    <location>
        <begin position="709"/>
        <end position="723"/>
    </location>
</feature>
<feature type="compositionally biased region" description="Polar residues" evidence="6">
    <location>
        <begin position="568"/>
        <end position="587"/>
    </location>
</feature>
<protein>
    <recommendedName>
        <fullName evidence="7">PHD-type domain-containing protein</fullName>
    </recommendedName>
</protein>
<feature type="compositionally biased region" description="Basic and acidic residues" evidence="6">
    <location>
        <begin position="1437"/>
        <end position="1446"/>
    </location>
</feature>
<feature type="compositionally biased region" description="Polar residues" evidence="6">
    <location>
        <begin position="732"/>
        <end position="750"/>
    </location>
</feature>
<feature type="compositionally biased region" description="Low complexity" evidence="6">
    <location>
        <begin position="1110"/>
        <end position="1137"/>
    </location>
</feature>
<feature type="compositionally biased region" description="Low complexity" evidence="6">
    <location>
        <begin position="1734"/>
        <end position="1777"/>
    </location>
</feature>
<feature type="compositionally biased region" description="Low complexity" evidence="6">
    <location>
        <begin position="1649"/>
        <end position="1676"/>
    </location>
</feature>
<feature type="compositionally biased region" description="Polar residues" evidence="6">
    <location>
        <begin position="1335"/>
        <end position="1348"/>
    </location>
</feature>
<keyword evidence="4" id="KW-0862">Zinc</keyword>
<feature type="compositionally biased region" description="Low complexity" evidence="6">
    <location>
        <begin position="1553"/>
        <end position="1565"/>
    </location>
</feature>
<feature type="compositionally biased region" description="Basic and acidic residues" evidence="6">
    <location>
        <begin position="237"/>
        <end position="258"/>
    </location>
</feature>